<keyword evidence="2" id="KW-0812">Transmembrane</keyword>
<gene>
    <name evidence="3" type="ORF">AWZ03_013516</name>
</gene>
<accession>A0A484AVK0</accession>
<comment type="caution">
    <text evidence="3">The sequence shown here is derived from an EMBL/GenBank/DDBJ whole genome shotgun (WGS) entry which is preliminary data.</text>
</comment>
<reference evidence="3 4" key="1">
    <citation type="journal article" date="2019" name="J. Hered.">
        <title>An Improved Genome Assembly for Drosophila navojoa, the Basal Species in the mojavensis Cluster.</title>
        <authorList>
            <person name="Vanderlinde T."/>
            <person name="Dupim E.G."/>
            <person name="Nazario-Yepiz N.O."/>
            <person name="Carvalho A.B."/>
        </authorList>
    </citation>
    <scope>NUCLEOTIDE SEQUENCE [LARGE SCALE GENOMIC DNA]</scope>
    <source>
        <strain evidence="3">Navoj_Jal97</strain>
        <tissue evidence="3">Whole organism</tissue>
    </source>
</reference>
<protein>
    <submittedName>
        <fullName evidence="3">Uncharacterized protein</fullName>
    </submittedName>
</protein>
<proteinExistence type="predicted"/>
<feature type="non-terminal residue" evidence="3">
    <location>
        <position position="170"/>
    </location>
</feature>
<organism evidence="3 4">
    <name type="scientific">Drosophila navojoa</name>
    <name type="common">Fruit fly</name>
    <dbReference type="NCBI Taxonomy" id="7232"/>
    <lineage>
        <taxon>Eukaryota</taxon>
        <taxon>Metazoa</taxon>
        <taxon>Ecdysozoa</taxon>
        <taxon>Arthropoda</taxon>
        <taxon>Hexapoda</taxon>
        <taxon>Insecta</taxon>
        <taxon>Pterygota</taxon>
        <taxon>Neoptera</taxon>
        <taxon>Endopterygota</taxon>
        <taxon>Diptera</taxon>
        <taxon>Brachycera</taxon>
        <taxon>Muscomorpha</taxon>
        <taxon>Ephydroidea</taxon>
        <taxon>Drosophilidae</taxon>
        <taxon>Drosophila</taxon>
    </lineage>
</organism>
<dbReference type="AlphaFoldDB" id="A0A484AVK0"/>
<dbReference type="Proteomes" id="UP000295192">
    <property type="component" value="Unassembled WGS sequence"/>
</dbReference>
<keyword evidence="2" id="KW-1133">Transmembrane helix</keyword>
<feature type="transmembrane region" description="Helical" evidence="2">
    <location>
        <begin position="12"/>
        <end position="32"/>
    </location>
</feature>
<dbReference type="EMBL" id="LSRL02000689">
    <property type="protein sequence ID" value="TDG40062.1"/>
    <property type="molecule type" value="Genomic_DNA"/>
</dbReference>
<evidence type="ECO:0000256" key="2">
    <source>
        <dbReference type="SAM" id="Phobius"/>
    </source>
</evidence>
<keyword evidence="4" id="KW-1185">Reference proteome</keyword>
<sequence length="170" mass="18077">MCPKTSKTTPLLLIGGIGFVIILVAITGVTLINNINLSNIIRLNEKVASDSVSANDNHIKELNYVNNHPKNVYAKQLNETPSGSGSGSGETIESGDGRSMEQIRHEMSSAVAEPKLLAVIGREGQQRTQALDELIETPPPPGPLPFGGARVTPSAADSLIDDEKRAQIVK</sequence>
<name>A0A484AVK0_DRONA</name>
<dbReference type="OMA" id="CAPIAYQ"/>
<evidence type="ECO:0000313" key="3">
    <source>
        <dbReference type="EMBL" id="TDG40062.1"/>
    </source>
</evidence>
<feature type="region of interest" description="Disordered" evidence="1">
    <location>
        <begin position="127"/>
        <end position="170"/>
    </location>
</feature>
<feature type="region of interest" description="Disordered" evidence="1">
    <location>
        <begin position="77"/>
        <end position="99"/>
    </location>
</feature>
<keyword evidence="2" id="KW-0472">Membrane</keyword>
<feature type="compositionally biased region" description="Basic and acidic residues" evidence="1">
    <location>
        <begin position="161"/>
        <end position="170"/>
    </location>
</feature>
<evidence type="ECO:0000313" key="4">
    <source>
        <dbReference type="Proteomes" id="UP000295192"/>
    </source>
</evidence>
<evidence type="ECO:0000256" key="1">
    <source>
        <dbReference type="SAM" id="MobiDB-lite"/>
    </source>
</evidence>